<name>A0ABN7UJM4_GIGMA</name>
<evidence type="ECO:0000313" key="2">
    <source>
        <dbReference type="Proteomes" id="UP000789901"/>
    </source>
</evidence>
<dbReference type="EMBL" id="CAJVQB010003629">
    <property type="protein sequence ID" value="CAG8613510.1"/>
    <property type="molecule type" value="Genomic_DNA"/>
</dbReference>
<protein>
    <submittedName>
        <fullName evidence="1">45365_t:CDS:1</fullName>
    </submittedName>
</protein>
<accession>A0ABN7UJM4</accession>
<reference evidence="1 2" key="1">
    <citation type="submission" date="2021-06" db="EMBL/GenBank/DDBJ databases">
        <authorList>
            <person name="Kallberg Y."/>
            <person name="Tangrot J."/>
            <person name="Rosling A."/>
        </authorList>
    </citation>
    <scope>NUCLEOTIDE SEQUENCE [LARGE SCALE GENOMIC DNA]</scope>
    <source>
        <strain evidence="1 2">120-4 pot B 10/14</strain>
    </source>
</reference>
<keyword evidence="2" id="KW-1185">Reference proteome</keyword>
<gene>
    <name evidence="1" type="ORF">GMARGA_LOCUS7477</name>
</gene>
<dbReference type="Proteomes" id="UP000789901">
    <property type="component" value="Unassembled WGS sequence"/>
</dbReference>
<comment type="caution">
    <text evidence="1">The sequence shown here is derived from an EMBL/GenBank/DDBJ whole genome shotgun (WGS) entry which is preliminary data.</text>
</comment>
<proteinExistence type="predicted"/>
<organism evidence="1 2">
    <name type="scientific">Gigaspora margarita</name>
    <dbReference type="NCBI Taxonomy" id="4874"/>
    <lineage>
        <taxon>Eukaryota</taxon>
        <taxon>Fungi</taxon>
        <taxon>Fungi incertae sedis</taxon>
        <taxon>Mucoromycota</taxon>
        <taxon>Glomeromycotina</taxon>
        <taxon>Glomeromycetes</taxon>
        <taxon>Diversisporales</taxon>
        <taxon>Gigasporaceae</taxon>
        <taxon>Gigaspora</taxon>
    </lineage>
</organism>
<sequence length="94" mass="10786">MKNAFDSVPLEGLELALRRVKLSEHTIKYVLNLFYKRQLKIITVYSLTEEIIAGNGIDQESYCQIAVAYANDTTWIANSKKQLIEIISIAKEFF</sequence>
<evidence type="ECO:0000313" key="1">
    <source>
        <dbReference type="EMBL" id="CAG8613510.1"/>
    </source>
</evidence>